<dbReference type="PRINTS" id="PR00081">
    <property type="entry name" value="GDHRDH"/>
</dbReference>
<keyword evidence="2" id="KW-0560">Oxidoreductase</keyword>
<dbReference type="GeneID" id="95663652"/>
<dbReference type="Gene3D" id="3.40.50.720">
    <property type="entry name" value="NAD(P)-binding Rossmann-like Domain"/>
    <property type="match status" value="1"/>
</dbReference>
<proteinExistence type="inferred from homology"/>
<protein>
    <submittedName>
        <fullName evidence="3">Ketoreductase</fullName>
    </submittedName>
</protein>
<dbReference type="RefSeq" id="WP_150236007.1">
    <property type="nucleotide sequence ID" value="NZ_BNBE01000001.1"/>
</dbReference>
<evidence type="ECO:0000313" key="4">
    <source>
        <dbReference type="Proteomes" id="UP000632849"/>
    </source>
</evidence>
<comment type="similarity">
    <text evidence="1">Belongs to the short-chain dehydrogenases/reductases (SDR) family.</text>
</comment>
<dbReference type="EMBL" id="BNBE01000001">
    <property type="protein sequence ID" value="GHF81601.1"/>
    <property type="molecule type" value="Genomic_DNA"/>
</dbReference>
<dbReference type="FunFam" id="3.40.50.720:FF:000084">
    <property type="entry name" value="Short-chain dehydrogenase reductase"/>
    <property type="match status" value="1"/>
</dbReference>
<dbReference type="Proteomes" id="UP000632849">
    <property type="component" value="Unassembled WGS sequence"/>
</dbReference>
<name>A0A919EHV8_STRFL</name>
<sequence>MGQPGNTGNDRRAVVITGGGTGIGRAAAHAFADEGHDVLIVGRDETALKEAAHGRPAIRHLALDITAQGAPEEIVRTAVEALGGIDVLVNNAAVVKRQPLEAVERPIAEEQIATNLLAPLLLTQAALPHLRASRGVVVNVSASAAVRGWAGSSVYGATKAGLDFLTRTWAVEQAPHGVRVVSVSPGPIETGIARASGLDDEQIARLREAQKAGVPMGRIGQPEEVAWWIVTLARPEGAFATGVIVPVDGGAATKL</sequence>
<dbReference type="GO" id="GO:0016491">
    <property type="term" value="F:oxidoreductase activity"/>
    <property type="evidence" value="ECO:0007669"/>
    <property type="project" value="UniProtKB-KW"/>
</dbReference>
<dbReference type="AlphaFoldDB" id="A0A919EHV8"/>
<evidence type="ECO:0000256" key="2">
    <source>
        <dbReference type="ARBA" id="ARBA00023002"/>
    </source>
</evidence>
<dbReference type="PANTHER" id="PTHR43975:SF2">
    <property type="entry name" value="EG:BACR7A4.14 PROTEIN-RELATED"/>
    <property type="match status" value="1"/>
</dbReference>
<dbReference type="SUPFAM" id="SSF51735">
    <property type="entry name" value="NAD(P)-binding Rossmann-fold domains"/>
    <property type="match status" value="1"/>
</dbReference>
<accession>A0A919EHV8</accession>
<dbReference type="PROSITE" id="PS00061">
    <property type="entry name" value="ADH_SHORT"/>
    <property type="match status" value="1"/>
</dbReference>
<dbReference type="InterPro" id="IPR036291">
    <property type="entry name" value="NAD(P)-bd_dom_sf"/>
</dbReference>
<dbReference type="PRINTS" id="PR00080">
    <property type="entry name" value="SDRFAMILY"/>
</dbReference>
<dbReference type="Pfam" id="PF13561">
    <property type="entry name" value="adh_short_C2"/>
    <property type="match status" value="1"/>
</dbReference>
<gene>
    <name evidence="3" type="ORF">GCM10017667_06680</name>
</gene>
<reference evidence="3" key="2">
    <citation type="submission" date="2020-09" db="EMBL/GenBank/DDBJ databases">
        <authorList>
            <person name="Sun Q."/>
            <person name="Ohkuma M."/>
        </authorList>
    </citation>
    <scope>NUCLEOTIDE SEQUENCE</scope>
    <source>
        <strain evidence="3">JCM 4122</strain>
    </source>
</reference>
<reference evidence="3" key="1">
    <citation type="journal article" date="2014" name="Int. J. Syst. Evol. Microbiol.">
        <title>Complete genome sequence of Corynebacterium casei LMG S-19264T (=DSM 44701T), isolated from a smear-ripened cheese.</title>
        <authorList>
            <consortium name="US DOE Joint Genome Institute (JGI-PGF)"/>
            <person name="Walter F."/>
            <person name="Albersmeier A."/>
            <person name="Kalinowski J."/>
            <person name="Ruckert C."/>
        </authorList>
    </citation>
    <scope>NUCLEOTIDE SEQUENCE</scope>
    <source>
        <strain evidence="3">JCM 4122</strain>
    </source>
</reference>
<evidence type="ECO:0000256" key="1">
    <source>
        <dbReference type="ARBA" id="ARBA00006484"/>
    </source>
</evidence>
<dbReference type="InterPro" id="IPR020904">
    <property type="entry name" value="Sc_DH/Rdtase_CS"/>
</dbReference>
<evidence type="ECO:0000313" key="3">
    <source>
        <dbReference type="EMBL" id="GHF81601.1"/>
    </source>
</evidence>
<dbReference type="CDD" id="cd05233">
    <property type="entry name" value="SDR_c"/>
    <property type="match status" value="1"/>
</dbReference>
<keyword evidence="4" id="KW-1185">Reference proteome</keyword>
<comment type="caution">
    <text evidence="3">The sequence shown here is derived from an EMBL/GenBank/DDBJ whole genome shotgun (WGS) entry which is preliminary data.</text>
</comment>
<dbReference type="PANTHER" id="PTHR43975">
    <property type="entry name" value="ZGC:101858"/>
    <property type="match status" value="1"/>
</dbReference>
<dbReference type="InterPro" id="IPR002347">
    <property type="entry name" value="SDR_fam"/>
</dbReference>
<organism evidence="3 4">
    <name type="scientific">Streptomyces filamentosus</name>
    <name type="common">Streptomyces roseosporus</name>
    <dbReference type="NCBI Taxonomy" id="67294"/>
    <lineage>
        <taxon>Bacteria</taxon>
        <taxon>Bacillati</taxon>
        <taxon>Actinomycetota</taxon>
        <taxon>Actinomycetes</taxon>
        <taxon>Kitasatosporales</taxon>
        <taxon>Streptomycetaceae</taxon>
        <taxon>Streptomyces</taxon>
    </lineage>
</organism>